<dbReference type="Gene3D" id="3.90.780.10">
    <property type="entry name" value="5'-Nucleotidase, C-terminal domain"/>
    <property type="match status" value="1"/>
</dbReference>
<sequence length="219" mass="24271">MTFRNAADLYLYPNTLVVVKASGKEVKEWLECSAGQFNQIDIHSNKPQSLINWDGFRTYNFDVIDGVNYQIDVSQPARYDGECQMVNPQAERIKNLTFNGKPVDPSATFLVATNNYRAYGGKFAGTGDSHIAFASPDENRAVLAAWIGAESKRAGEIHPAADNNWRLAPIHSDTTLDIRFETSPGDKAAAFIKEKGQYPMNKVAVDDIGFAIYQVDLSK</sequence>
<gene>
    <name evidence="2" type="primary">cpdB_2</name>
    <name evidence="2" type="ORF">NCTC10060_04991</name>
</gene>
<reference evidence="2 3" key="1">
    <citation type="submission" date="2018-06" db="EMBL/GenBank/DDBJ databases">
        <authorList>
            <consortium name="Pathogen Informatics"/>
            <person name="Doyle S."/>
        </authorList>
    </citation>
    <scope>NUCLEOTIDE SEQUENCE [LARGE SCALE GENOMIC DNA]</scope>
    <source>
        <strain evidence="2 3">NCTC10060</strain>
    </source>
</reference>
<dbReference type="GO" id="GO:0030288">
    <property type="term" value="C:outer membrane-bounded periplasmic space"/>
    <property type="evidence" value="ECO:0007669"/>
    <property type="project" value="TreeGrafter"/>
</dbReference>
<name>A0A379U5Z5_SALDZ</name>
<dbReference type="InterPro" id="IPR008334">
    <property type="entry name" value="5'-Nucleotdase_C"/>
</dbReference>
<dbReference type="Pfam" id="PF02872">
    <property type="entry name" value="5_nucleotid_C"/>
    <property type="match status" value="1"/>
</dbReference>
<dbReference type="SUPFAM" id="SSF55816">
    <property type="entry name" value="5'-nucleotidase (syn. UDP-sugar hydrolase), C-terminal domain"/>
    <property type="match status" value="1"/>
</dbReference>
<dbReference type="InterPro" id="IPR036907">
    <property type="entry name" value="5'-Nucleotdase_C_sf"/>
</dbReference>
<evidence type="ECO:0000313" key="2">
    <source>
        <dbReference type="EMBL" id="SUG57756.1"/>
    </source>
</evidence>
<dbReference type="EC" id="3.1.4.16" evidence="2"/>
<dbReference type="PANTHER" id="PTHR11575">
    <property type="entry name" value="5'-NUCLEOTIDASE-RELATED"/>
    <property type="match status" value="1"/>
</dbReference>
<evidence type="ECO:0000313" key="3">
    <source>
        <dbReference type="Proteomes" id="UP000254633"/>
    </source>
</evidence>
<accession>A0A379U5Z5</accession>
<proteinExistence type="predicted"/>
<dbReference type="PANTHER" id="PTHR11575:SF6">
    <property type="entry name" value="2',3'-CYCLIC-NUCLEOTIDE 2'-PHOSPHODIESTERASE_3'-NUCLEOTIDASE"/>
    <property type="match status" value="1"/>
</dbReference>
<dbReference type="AlphaFoldDB" id="A0A379U5Z5"/>
<keyword evidence="2" id="KW-0378">Hydrolase</keyword>
<dbReference type="InterPro" id="IPR006179">
    <property type="entry name" value="5_nucleotidase/apyrase"/>
</dbReference>
<dbReference type="GO" id="GO:0008254">
    <property type="term" value="F:3'-nucleotidase activity"/>
    <property type="evidence" value="ECO:0007669"/>
    <property type="project" value="UniProtKB-EC"/>
</dbReference>
<dbReference type="EC" id="3.1.3.6" evidence="2"/>
<protein>
    <submittedName>
        <fullName evidence="2">2',3'-cyclic-nucleotide 2'-phosphodiesterase</fullName>
        <ecNumber evidence="2">3.1.3.6</ecNumber>
        <ecNumber evidence="2">3.1.4.16</ecNumber>
    </submittedName>
</protein>
<dbReference type="EMBL" id="UGXH01000003">
    <property type="protein sequence ID" value="SUG57756.1"/>
    <property type="molecule type" value="Genomic_DNA"/>
</dbReference>
<dbReference type="Proteomes" id="UP000254633">
    <property type="component" value="Unassembled WGS sequence"/>
</dbReference>
<organism evidence="2 3">
    <name type="scientific">Salmonella diarizonae</name>
    <dbReference type="NCBI Taxonomy" id="59204"/>
    <lineage>
        <taxon>Bacteria</taxon>
        <taxon>Pseudomonadati</taxon>
        <taxon>Pseudomonadota</taxon>
        <taxon>Gammaproteobacteria</taxon>
        <taxon>Enterobacterales</taxon>
        <taxon>Enterobacteriaceae</taxon>
        <taxon>Salmonella</taxon>
    </lineage>
</organism>
<evidence type="ECO:0000259" key="1">
    <source>
        <dbReference type="Pfam" id="PF02872"/>
    </source>
</evidence>
<dbReference type="GO" id="GO:0009166">
    <property type="term" value="P:nucleotide catabolic process"/>
    <property type="evidence" value="ECO:0007669"/>
    <property type="project" value="InterPro"/>
</dbReference>
<dbReference type="GO" id="GO:0008663">
    <property type="term" value="F:2',3'-cyclic-nucleotide 2'-phosphodiesterase activity"/>
    <property type="evidence" value="ECO:0007669"/>
    <property type="project" value="UniProtKB-EC"/>
</dbReference>
<feature type="domain" description="5'-Nucleotidase C-terminal" evidence="1">
    <location>
        <begin position="2"/>
        <end position="122"/>
    </location>
</feature>